<protein>
    <submittedName>
        <fullName evidence="2">2CS histidine protein kinase</fullName>
    </submittedName>
</protein>
<sequence>MLKDLLQQYKQFIQLLTDHWMTICALTAAGLGIIEITFYAIGGLADFPMIIWSIAQISATLVMAKWHKNGAWIVGIIMAAGTLSPQPVLNSGLLSTLCALVILSNLHLIQAIVLASINTTSLAIFIYNNSILPWSTLFNFLTLYLSAILLGRMVLWHNKTLANRLQQEKEIEQRMIAATIHNEIANGISVAILQLETDNYSTKEISKELKTVLSKIHNVIHVLEQPRDPSNIIQGIYTKDERQEIKQLCIQQDTLLHSLGLRGRTVIQLDEDSINSNTKHLLTQILYEAYTNIGKYADRSKGYIISMSTQAGQIYITETNVIQDHAKDLSGHFGLQQLQSQITKSGGLLQYGPVDSISREWQLLAIIPE</sequence>
<keyword evidence="1" id="KW-0472">Membrane</keyword>
<feature type="transmembrane region" description="Helical" evidence="1">
    <location>
        <begin position="47"/>
        <end position="64"/>
    </location>
</feature>
<organism evidence="2 3">
    <name type="scientific">Bifidobacterium callitrichos DSM 23973</name>
    <dbReference type="NCBI Taxonomy" id="1437609"/>
    <lineage>
        <taxon>Bacteria</taxon>
        <taxon>Bacillati</taxon>
        <taxon>Actinomycetota</taxon>
        <taxon>Actinomycetes</taxon>
        <taxon>Bifidobacteriales</taxon>
        <taxon>Bifidobacteriaceae</taxon>
        <taxon>Bifidobacterium</taxon>
    </lineage>
</organism>
<proteinExistence type="predicted"/>
<keyword evidence="1" id="KW-1133">Transmembrane helix</keyword>
<dbReference type="EMBL" id="JGYS01000005">
    <property type="protein sequence ID" value="KFI55511.1"/>
    <property type="molecule type" value="Genomic_DNA"/>
</dbReference>
<dbReference type="AlphaFoldDB" id="A0A087A9R1"/>
<dbReference type="InterPro" id="IPR036890">
    <property type="entry name" value="HATPase_C_sf"/>
</dbReference>
<dbReference type="Proteomes" id="UP000029072">
    <property type="component" value="Unassembled WGS sequence"/>
</dbReference>
<feature type="transmembrane region" description="Helical" evidence="1">
    <location>
        <begin position="108"/>
        <end position="127"/>
    </location>
</feature>
<dbReference type="GO" id="GO:0016301">
    <property type="term" value="F:kinase activity"/>
    <property type="evidence" value="ECO:0007669"/>
    <property type="project" value="UniProtKB-KW"/>
</dbReference>
<keyword evidence="1" id="KW-0812">Transmembrane</keyword>
<reference evidence="2 3" key="1">
    <citation type="submission" date="2014-03" db="EMBL/GenBank/DDBJ databases">
        <title>Genomics of Bifidobacteria.</title>
        <authorList>
            <person name="Ventura M."/>
            <person name="Milani C."/>
            <person name="Lugli G.A."/>
        </authorList>
    </citation>
    <scope>NUCLEOTIDE SEQUENCE [LARGE SCALE GENOMIC DNA]</scope>
    <source>
        <strain evidence="2 3">DSM 23973</strain>
    </source>
</reference>
<dbReference type="OrthoDB" id="4428135at2"/>
<dbReference type="RefSeq" id="WP_152600329.1">
    <property type="nucleotide sequence ID" value="NZ_JDUV01000006.1"/>
</dbReference>
<feature type="transmembrane region" description="Helical" evidence="1">
    <location>
        <begin position="20"/>
        <end position="41"/>
    </location>
</feature>
<evidence type="ECO:0000256" key="1">
    <source>
        <dbReference type="SAM" id="Phobius"/>
    </source>
</evidence>
<name>A0A087A9R1_9BIFI</name>
<dbReference type="Gene3D" id="3.30.565.10">
    <property type="entry name" value="Histidine kinase-like ATPase, C-terminal domain"/>
    <property type="match status" value="1"/>
</dbReference>
<accession>A0A087A9R1</accession>
<evidence type="ECO:0000313" key="3">
    <source>
        <dbReference type="Proteomes" id="UP000029072"/>
    </source>
</evidence>
<dbReference type="eggNOG" id="COG4585">
    <property type="taxonomic scope" value="Bacteria"/>
</dbReference>
<gene>
    <name evidence="2" type="ORF">BCAL_0768</name>
</gene>
<keyword evidence="2" id="KW-0418">Kinase</keyword>
<dbReference type="STRING" id="1437609.BCAL_0768"/>
<feature type="transmembrane region" description="Helical" evidence="1">
    <location>
        <begin position="71"/>
        <end position="88"/>
    </location>
</feature>
<comment type="caution">
    <text evidence="2">The sequence shown here is derived from an EMBL/GenBank/DDBJ whole genome shotgun (WGS) entry which is preliminary data.</text>
</comment>
<keyword evidence="2" id="KW-0808">Transferase</keyword>
<feature type="transmembrane region" description="Helical" evidence="1">
    <location>
        <begin position="134"/>
        <end position="156"/>
    </location>
</feature>
<evidence type="ECO:0000313" key="2">
    <source>
        <dbReference type="EMBL" id="KFI55511.1"/>
    </source>
</evidence>